<dbReference type="PROSITE" id="PS50106">
    <property type="entry name" value="PDZ"/>
    <property type="match status" value="1"/>
</dbReference>
<dbReference type="EMBL" id="CP041345">
    <property type="protein sequence ID" value="QKG80188.1"/>
    <property type="molecule type" value="Genomic_DNA"/>
</dbReference>
<dbReference type="GO" id="GO:0007165">
    <property type="term" value="P:signal transduction"/>
    <property type="evidence" value="ECO:0007669"/>
    <property type="project" value="TreeGrafter"/>
</dbReference>
<keyword evidence="2 5" id="KW-0645">Protease</keyword>
<evidence type="ECO:0000256" key="4">
    <source>
        <dbReference type="ARBA" id="ARBA00022825"/>
    </source>
</evidence>
<dbReference type="InterPro" id="IPR036034">
    <property type="entry name" value="PDZ_sf"/>
</dbReference>
<organism evidence="8 9">
    <name type="scientific">Tenuifilum thalassicum</name>
    <dbReference type="NCBI Taxonomy" id="2590900"/>
    <lineage>
        <taxon>Bacteria</taxon>
        <taxon>Pseudomonadati</taxon>
        <taxon>Bacteroidota</taxon>
        <taxon>Bacteroidia</taxon>
        <taxon>Bacteroidales</taxon>
        <taxon>Tenuifilaceae</taxon>
        <taxon>Tenuifilum</taxon>
    </lineage>
</organism>
<evidence type="ECO:0000256" key="6">
    <source>
        <dbReference type="SAM" id="SignalP"/>
    </source>
</evidence>
<dbReference type="Gene3D" id="3.90.226.10">
    <property type="entry name" value="2-enoyl-CoA Hydratase, Chain A, domain 1"/>
    <property type="match status" value="1"/>
</dbReference>
<dbReference type="InterPro" id="IPR005151">
    <property type="entry name" value="Tail-specific_protease"/>
</dbReference>
<evidence type="ECO:0000256" key="2">
    <source>
        <dbReference type="ARBA" id="ARBA00022670"/>
    </source>
</evidence>
<evidence type="ECO:0000256" key="3">
    <source>
        <dbReference type="ARBA" id="ARBA00022801"/>
    </source>
</evidence>
<evidence type="ECO:0000313" key="8">
    <source>
        <dbReference type="EMBL" id="QKG80188.1"/>
    </source>
</evidence>
<dbReference type="CDD" id="cd07560">
    <property type="entry name" value="Peptidase_S41_CPP"/>
    <property type="match status" value="1"/>
</dbReference>
<dbReference type="GO" id="GO:0008236">
    <property type="term" value="F:serine-type peptidase activity"/>
    <property type="evidence" value="ECO:0007669"/>
    <property type="project" value="UniProtKB-KW"/>
</dbReference>
<dbReference type="Proteomes" id="UP000500961">
    <property type="component" value="Chromosome"/>
</dbReference>
<evidence type="ECO:0000259" key="7">
    <source>
        <dbReference type="PROSITE" id="PS50106"/>
    </source>
</evidence>
<dbReference type="Pfam" id="PF17820">
    <property type="entry name" value="PDZ_6"/>
    <property type="match status" value="1"/>
</dbReference>
<dbReference type="Gene3D" id="2.30.42.10">
    <property type="match status" value="1"/>
</dbReference>
<dbReference type="KEGG" id="ttz:FHG85_07915"/>
<evidence type="ECO:0000256" key="1">
    <source>
        <dbReference type="ARBA" id="ARBA00009179"/>
    </source>
</evidence>
<dbReference type="SMART" id="SM00245">
    <property type="entry name" value="TSPc"/>
    <property type="match status" value="1"/>
</dbReference>
<keyword evidence="6" id="KW-0732">Signal</keyword>
<name>A0A7D3XVW8_9BACT</name>
<keyword evidence="4 5" id="KW-0720">Serine protease</keyword>
<dbReference type="CDD" id="cd06782">
    <property type="entry name" value="cpPDZ_CPP-like"/>
    <property type="match status" value="1"/>
</dbReference>
<keyword evidence="3 5" id="KW-0378">Hydrolase</keyword>
<comment type="similarity">
    <text evidence="1 5">Belongs to the peptidase S41A family.</text>
</comment>
<protein>
    <submittedName>
        <fullName evidence="8">S41 family peptidase</fullName>
    </submittedName>
</protein>
<dbReference type="SUPFAM" id="SSF50156">
    <property type="entry name" value="PDZ domain-like"/>
    <property type="match status" value="1"/>
</dbReference>
<dbReference type="GO" id="GO:0004175">
    <property type="term" value="F:endopeptidase activity"/>
    <property type="evidence" value="ECO:0007669"/>
    <property type="project" value="TreeGrafter"/>
</dbReference>
<feature type="chain" id="PRO_5029595663" evidence="6">
    <location>
        <begin position="21"/>
        <end position="530"/>
    </location>
</feature>
<dbReference type="GO" id="GO:0030288">
    <property type="term" value="C:outer membrane-bounded periplasmic space"/>
    <property type="evidence" value="ECO:0007669"/>
    <property type="project" value="TreeGrafter"/>
</dbReference>
<accession>A0A7D3XVW8</accession>
<evidence type="ECO:0000313" key="9">
    <source>
        <dbReference type="Proteomes" id="UP000500961"/>
    </source>
</evidence>
<dbReference type="InterPro" id="IPR001478">
    <property type="entry name" value="PDZ"/>
</dbReference>
<dbReference type="SMART" id="SM00228">
    <property type="entry name" value="PDZ"/>
    <property type="match status" value="1"/>
</dbReference>
<feature type="domain" description="PDZ" evidence="7">
    <location>
        <begin position="67"/>
        <end position="145"/>
    </location>
</feature>
<feature type="signal peptide" evidence="6">
    <location>
        <begin position="1"/>
        <end position="20"/>
    </location>
</feature>
<dbReference type="Gene3D" id="3.30.750.44">
    <property type="match status" value="1"/>
</dbReference>
<evidence type="ECO:0000256" key="5">
    <source>
        <dbReference type="RuleBase" id="RU004404"/>
    </source>
</evidence>
<dbReference type="GO" id="GO:0006508">
    <property type="term" value="P:proteolysis"/>
    <property type="evidence" value="ECO:0007669"/>
    <property type="project" value="UniProtKB-KW"/>
</dbReference>
<dbReference type="PANTHER" id="PTHR32060:SF30">
    <property type="entry name" value="CARBOXY-TERMINAL PROCESSING PROTEASE CTPA"/>
    <property type="match status" value="1"/>
</dbReference>
<dbReference type="InterPro" id="IPR004447">
    <property type="entry name" value="Peptidase_S41A"/>
</dbReference>
<dbReference type="NCBIfam" id="TIGR00225">
    <property type="entry name" value="prc"/>
    <property type="match status" value="1"/>
</dbReference>
<dbReference type="InterPro" id="IPR029045">
    <property type="entry name" value="ClpP/crotonase-like_dom_sf"/>
</dbReference>
<dbReference type="AlphaFoldDB" id="A0A7D3XVW8"/>
<sequence>MKKFFISILVALCTVFTVNAQSNSSFSAYKFVRFIQYLSSSYVDTINVTRLVDDAIVDILGQLDPHSVYISKEDVQAMNEPLEGKFEGIGIEFNILNDTLMVVNPISGGPSERVGIMAGDRIIEVDGKPIASIGLKIPDVHKLLRGPKGTRVDLKIVRKGVKEPLDFTIIRDKIPIYSVDTYYMPEPGVGYIKINRFSATTEDEFVQALDELEKKRMKDLIIDLRNNGGGYLNSAYEIASYLFDPGKLIVYTEGRNSPRTDYFSHKRKRKPFKGRVLIMTDEGSASASEILSGAVQDWDRGIIVGRRTFGKGLVQNQLPLPDGSMIRLTVAKYYTPSGRAIQRPYKKGDAKEYYSDLEKRYKDGELFNQDSIHFPDSLKYYTLVKKKVVYGGGGIMPDVFVPLDTSFYSNYYGKLVRSGVINQFAIQWVDANRKSLLKKYTKFKKFEKNFNVDDSILNELFDFAESKKISRDEEGIKTSSNELKIQLKGLFAQSLFGPGYYYQVSNSSNETFRKCLEILKNWDKYKHLVQ</sequence>
<gene>
    <name evidence="8" type="ORF">FHG85_07915</name>
</gene>
<dbReference type="PANTHER" id="PTHR32060">
    <property type="entry name" value="TAIL-SPECIFIC PROTEASE"/>
    <property type="match status" value="1"/>
</dbReference>
<dbReference type="SUPFAM" id="SSF52096">
    <property type="entry name" value="ClpP/crotonase"/>
    <property type="match status" value="1"/>
</dbReference>
<dbReference type="Pfam" id="PF03572">
    <property type="entry name" value="Peptidase_S41"/>
    <property type="match status" value="1"/>
</dbReference>
<proteinExistence type="inferred from homology"/>
<dbReference type="InterPro" id="IPR041489">
    <property type="entry name" value="PDZ_6"/>
</dbReference>
<dbReference type="FunFam" id="2.30.42.10:FF:000063">
    <property type="entry name" value="Peptidase, S41 family"/>
    <property type="match status" value="1"/>
</dbReference>
<reference evidence="8 9" key="1">
    <citation type="submission" date="2019-07" db="EMBL/GenBank/DDBJ databases">
        <title>Thalassofilum flectens gen. nov., sp. nov., a novel moderate thermophilic anaerobe from a shallow sea hot spring in Kunashir Island (Russia), representing a new family in the order Bacteroidales, and proposal of Thalassofilacea fam. nov.</title>
        <authorList>
            <person name="Kochetkova T.V."/>
            <person name="Podosokorskaya O.A."/>
            <person name="Novikov A."/>
            <person name="Elcheninov A.G."/>
            <person name="Toshchakov S.V."/>
            <person name="Kublanov I.V."/>
        </authorList>
    </citation>
    <scope>NUCLEOTIDE SEQUENCE [LARGE SCALE GENOMIC DNA]</scope>
    <source>
        <strain evidence="8 9">38-H</strain>
    </source>
</reference>
<keyword evidence="9" id="KW-1185">Reference proteome</keyword>
<dbReference type="RefSeq" id="WP_173074693.1">
    <property type="nucleotide sequence ID" value="NZ_CP041345.1"/>
</dbReference>